<dbReference type="InterPro" id="IPR009029">
    <property type="entry name" value="HMG_CoA_Rdtase_sub-bd_dom_sf"/>
</dbReference>
<dbReference type="CDD" id="cd00643">
    <property type="entry name" value="HMG-CoA_reductase_classI"/>
    <property type="match status" value="1"/>
</dbReference>
<feature type="transmembrane region" description="Helical" evidence="13">
    <location>
        <begin position="206"/>
        <end position="230"/>
    </location>
</feature>
<dbReference type="PROSITE" id="PS00318">
    <property type="entry name" value="HMG_COA_REDUCTASE_2"/>
    <property type="match status" value="1"/>
</dbReference>
<dbReference type="PROSITE" id="PS00066">
    <property type="entry name" value="HMG_COA_REDUCTASE_1"/>
    <property type="match status" value="1"/>
</dbReference>
<evidence type="ECO:0000256" key="5">
    <source>
        <dbReference type="ARBA" id="ARBA00022824"/>
    </source>
</evidence>
<dbReference type="PROSITE" id="PS50065">
    <property type="entry name" value="HMG_COA_REDUCTASE_4"/>
    <property type="match status" value="1"/>
</dbReference>
<evidence type="ECO:0000313" key="16">
    <source>
        <dbReference type="Proteomes" id="UP000002358"/>
    </source>
</evidence>
<sequence>MLQHIFELHGRFCAGHPLEVIVTTFTLTACMLNMETATGGPATVRDGSLPVSTTGHCYHGRCASDDLNAADVILMTMIRCLAILFSYHQFRNLQNLGSKYILGIAGLFTMFSSIIFTSSVLNYGRSDISDLKDALFFFLLVIDLNKAGILAQLALNSKNQDEVRANIARGMRLLGPSVTLDTLVEVLLIGIGSLSGVRRLEILCGYACLGVVVNYVVFMTFYPACLSLVLELSRSSNDKFPMTHAGLLNEEDQKPNPVVERLKLIMIAGLFVVHAHSRWPFRNEDAEETIDESVSTVSPSILLTNRNKTEAPPDLKGYLMNWLSVSADNIVILILLLALAIKFIFFEDRGEIVRQLRFAEDEEQLTRRSVCEDGVSGADMESKLRQRFASAMSGLGAEGRHSTVFPLSGMAGEADWIEVGSADPELQLVDKEVQTEDKLMLEQKPSSSSSEALDCPKPETSRSLEECASIYRSELGANALTDQEVIQLVKHKHIQAYQLEKAVGDMERGVGIRRAILGDYGKFSDNLQELPYRNYDYSKVLGSCCENVVGYVPVPVGIAGPLKVDGELIHVPMATTEGCLVASTNRGSRALTGCGGVTSRVVADGMTRGPVVRFPSITRASEAMTWMQTPENFEKMKSSFDETSRFARLTRIQVHIAGRHLFIRFVAKTGDAMGMNMLSKGTEKSLHTVQETFTDMEILSLSGNVCTDKKPAAVNWIEGRGKSVVCEAIIPAEIVSSILKTTTHALVDVNICKNMIGSAVAGSIGGFNAHAANIVTAIYIATGQDPAQNVGSSNCMTLMEPWGPDGNDLYVSCTMPSIEIGTVGGGTGLPAQGACLAMLGVRGANAEDPGRNANKLARIVCATVLAGELSLMAALTAGHLVKSHLRHNRSSTAVSSSISSSTMPKRELGVNLTVPSVLPAMQSSSVCTNAKHGS</sequence>
<comment type="subcellular location">
    <subcellularLocation>
        <location evidence="1 13">Endoplasmic reticulum membrane</location>
        <topology evidence="1 13">Multi-pass membrane protein</topology>
    </subcellularLocation>
</comment>
<dbReference type="PROSITE" id="PS01192">
    <property type="entry name" value="HMG_COA_REDUCTASE_3"/>
    <property type="match status" value="1"/>
</dbReference>
<gene>
    <name evidence="15" type="primary">100117068</name>
</gene>
<feature type="transmembrane region" description="Helical" evidence="13">
    <location>
        <begin position="135"/>
        <end position="154"/>
    </location>
</feature>
<evidence type="ECO:0000256" key="7">
    <source>
        <dbReference type="ARBA" id="ARBA00022989"/>
    </source>
</evidence>
<keyword evidence="5 13" id="KW-0256">Endoplasmic reticulum</keyword>
<dbReference type="GO" id="GO:0016126">
    <property type="term" value="P:sterol biosynthetic process"/>
    <property type="evidence" value="ECO:0007669"/>
    <property type="project" value="TreeGrafter"/>
</dbReference>
<dbReference type="GO" id="GO:0015936">
    <property type="term" value="P:coenzyme A metabolic process"/>
    <property type="evidence" value="ECO:0007669"/>
    <property type="project" value="InterPro"/>
</dbReference>
<dbReference type="InterPro" id="IPR009023">
    <property type="entry name" value="HMG_CoA_Rdtase_NAD(P)-bd_sf"/>
</dbReference>
<dbReference type="InterPro" id="IPR023074">
    <property type="entry name" value="HMG_CoA_Rdtase_cat_sf"/>
</dbReference>
<evidence type="ECO:0000256" key="12">
    <source>
        <dbReference type="ARBA" id="ARBA00049909"/>
    </source>
</evidence>
<name>A0A7M7H3V4_NASVI</name>
<dbReference type="FunFam" id="3.30.70.420:FF:000001">
    <property type="entry name" value="3-hydroxy-3-methylglutaryl coenzyme A reductase"/>
    <property type="match status" value="1"/>
</dbReference>
<reference evidence="15" key="1">
    <citation type="submission" date="2021-01" db="UniProtKB">
        <authorList>
            <consortium name="EnsemblMetazoa"/>
        </authorList>
    </citation>
    <scope>IDENTIFICATION</scope>
</reference>
<dbReference type="EnsemblMetazoa" id="XM_008206583">
    <property type="protein sequence ID" value="XP_008204805"/>
    <property type="gene ID" value="LOC100117068"/>
</dbReference>
<keyword evidence="7 13" id="KW-1133">Transmembrane helix</keyword>
<evidence type="ECO:0000256" key="9">
    <source>
        <dbReference type="ARBA" id="ARBA00023136"/>
    </source>
</evidence>
<dbReference type="UniPathway" id="UPA00058">
    <property type="reaction ID" value="UER00103"/>
</dbReference>
<dbReference type="InParanoid" id="A0A7M7H3V4"/>
<keyword evidence="9 13" id="KW-0472">Membrane</keyword>
<dbReference type="Pfam" id="PF12349">
    <property type="entry name" value="Sterol-sensing"/>
    <property type="match status" value="1"/>
</dbReference>
<proteinExistence type="inferred from homology"/>
<evidence type="ECO:0000256" key="1">
    <source>
        <dbReference type="ARBA" id="ARBA00004477"/>
    </source>
</evidence>
<dbReference type="Proteomes" id="UP000002358">
    <property type="component" value="Chromosome 2"/>
</dbReference>
<keyword evidence="6 13" id="KW-0521">NADP</keyword>
<dbReference type="InterPro" id="IPR023282">
    <property type="entry name" value="HMG_CoA_Rdtase_N"/>
</dbReference>
<dbReference type="PRINTS" id="PR00071">
    <property type="entry name" value="HMGCOARDTASE"/>
</dbReference>
<dbReference type="EnsemblMetazoa" id="XM_008206579">
    <property type="protein sequence ID" value="XP_008204801"/>
    <property type="gene ID" value="LOC100117068"/>
</dbReference>
<evidence type="ECO:0000256" key="11">
    <source>
        <dbReference type="ARBA" id="ARBA00023229"/>
    </source>
</evidence>
<dbReference type="SUPFAM" id="SSF55035">
    <property type="entry name" value="NAD-binding domain of HMG-CoA reductase"/>
    <property type="match status" value="1"/>
</dbReference>
<feature type="domain" description="SSD" evidence="14">
    <location>
        <begin position="71"/>
        <end position="228"/>
    </location>
</feature>
<dbReference type="OrthoDB" id="310654at2759"/>
<dbReference type="GO" id="GO:0005778">
    <property type="term" value="C:peroxisomal membrane"/>
    <property type="evidence" value="ECO:0007669"/>
    <property type="project" value="TreeGrafter"/>
</dbReference>
<keyword evidence="11" id="KW-0414">Isoprene biosynthesis</keyword>
<keyword evidence="16" id="KW-1185">Reference proteome</keyword>
<organism evidence="15 16">
    <name type="scientific">Nasonia vitripennis</name>
    <name type="common">Parasitic wasp</name>
    <dbReference type="NCBI Taxonomy" id="7425"/>
    <lineage>
        <taxon>Eukaryota</taxon>
        <taxon>Metazoa</taxon>
        <taxon>Ecdysozoa</taxon>
        <taxon>Arthropoda</taxon>
        <taxon>Hexapoda</taxon>
        <taxon>Insecta</taxon>
        <taxon>Pterygota</taxon>
        <taxon>Neoptera</taxon>
        <taxon>Endopterygota</taxon>
        <taxon>Hymenoptera</taxon>
        <taxon>Apocrita</taxon>
        <taxon>Proctotrupomorpha</taxon>
        <taxon>Chalcidoidea</taxon>
        <taxon>Pteromalidae</taxon>
        <taxon>Pteromalinae</taxon>
        <taxon>Nasonia</taxon>
    </lineage>
</organism>
<dbReference type="InterPro" id="IPR053958">
    <property type="entry name" value="HMGCR/SNAP/NPC1-like_SSD"/>
</dbReference>
<evidence type="ECO:0000256" key="2">
    <source>
        <dbReference type="ARBA" id="ARBA00005084"/>
    </source>
</evidence>
<keyword evidence="10" id="KW-0325">Glycoprotein</keyword>
<dbReference type="PROSITE" id="PS50156">
    <property type="entry name" value="SSD"/>
    <property type="match status" value="1"/>
</dbReference>
<dbReference type="FunCoup" id="A0A7M7H3V4">
    <property type="interactions" value="530"/>
</dbReference>
<evidence type="ECO:0000313" key="15">
    <source>
        <dbReference type="EnsemblMetazoa" id="XP_008204801"/>
    </source>
</evidence>
<dbReference type="FunFam" id="3.90.770.10:FF:000002">
    <property type="entry name" value="3-hydroxy-3-methylglutaryl coenzyme A reductase"/>
    <property type="match status" value="1"/>
</dbReference>
<accession>A0A7M7H3V4</accession>
<dbReference type="GO" id="GO:0005789">
    <property type="term" value="C:endoplasmic reticulum membrane"/>
    <property type="evidence" value="ECO:0007669"/>
    <property type="project" value="UniProtKB-SubCell"/>
</dbReference>
<dbReference type="Gene3D" id="3.90.770.10">
    <property type="entry name" value="3-hydroxy-3-methylglutaryl-coenzyme A Reductase, Chain A, domain 2"/>
    <property type="match status" value="1"/>
</dbReference>
<dbReference type="Pfam" id="PF00368">
    <property type="entry name" value="HMG-CoA_red"/>
    <property type="match status" value="1"/>
</dbReference>
<dbReference type="Gene3D" id="3.30.70.420">
    <property type="entry name" value="Hydroxymethylglutaryl-CoA reductase, class I/II, NAD/NADP-binding domain"/>
    <property type="match status" value="1"/>
</dbReference>
<dbReference type="PANTHER" id="PTHR10572:SF24">
    <property type="entry name" value="3-HYDROXY-3-METHYLGLUTARYL-COENZYME A REDUCTASE"/>
    <property type="match status" value="1"/>
</dbReference>
<dbReference type="FunFam" id="1.10.3270.10:FF:000001">
    <property type="entry name" value="3-hydroxy-3-methylglutaryl coenzyme A reductase"/>
    <property type="match status" value="1"/>
</dbReference>
<dbReference type="EnsemblMetazoa" id="XM_008206578">
    <property type="protein sequence ID" value="XP_008204800"/>
    <property type="gene ID" value="LOC100117068"/>
</dbReference>
<dbReference type="GO" id="GO:0008299">
    <property type="term" value="P:isoprenoid biosynthetic process"/>
    <property type="evidence" value="ECO:0007669"/>
    <property type="project" value="UniProtKB-KW"/>
</dbReference>
<keyword evidence="4 13" id="KW-0812">Transmembrane</keyword>
<dbReference type="InterPro" id="IPR000731">
    <property type="entry name" value="SSD"/>
</dbReference>
<protein>
    <recommendedName>
        <fullName evidence="13">3-hydroxy-3-methylglutaryl coenzyme A reductase</fullName>
        <shortName evidence="13">HMG-CoA reductase</shortName>
        <ecNumber evidence="13">1.1.1.34</ecNumber>
    </recommendedName>
</protein>
<dbReference type="InterPro" id="IPR004816">
    <property type="entry name" value="HMG_CoA_Rdtase_metazoan"/>
</dbReference>
<evidence type="ECO:0000256" key="4">
    <source>
        <dbReference type="ARBA" id="ARBA00022692"/>
    </source>
</evidence>
<dbReference type="InterPro" id="IPR004554">
    <property type="entry name" value="HMG_CoA_Rdtase_eu_arc"/>
</dbReference>
<evidence type="ECO:0000256" key="3">
    <source>
        <dbReference type="ARBA" id="ARBA00007661"/>
    </source>
</evidence>
<dbReference type="EC" id="1.1.1.34" evidence="13"/>
<evidence type="ECO:0000256" key="8">
    <source>
        <dbReference type="ARBA" id="ARBA00023002"/>
    </source>
</evidence>
<dbReference type="InterPro" id="IPR002202">
    <property type="entry name" value="HMG_CoA_Rdtase"/>
</dbReference>
<dbReference type="SMR" id="A0A7M7H3V4"/>
<evidence type="ECO:0000256" key="10">
    <source>
        <dbReference type="ARBA" id="ARBA00023180"/>
    </source>
</evidence>
<dbReference type="PANTHER" id="PTHR10572">
    <property type="entry name" value="3-HYDROXY-3-METHYLGLUTARYL-COENZYME A REDUCTASE"/>
    <property type="match status" value="1"/>
</dbReference>
<comment type="catalytic activity">
    <reaction evidence="12">
        <text>(R)-mevalonate + 2 NADP(+) + CoA = (3S)-3-hydroxy-3-methylglutaryl-CoA + 2 NADPH + 2 H(+)</text>
        <dbReference type="Rhea" id="RHEA:15989"/>
        <dbReference type="ChEBI" id="CHEBI:15378"/>
        <dbReference type="ChEBI" id="CHEBI:36464"/>
        <dbReference type="ChEBI" id="CHEBI:43074"/>
        <dbReference type="ChEBI" id="CHEBI:57287"/>
        <dbReference type="ChEBI" id="CHEBI:57783"/>
        <dbReference type="ChEBI" id="CHEBI:58349"/>
        <dbReference type="EC" id="1.1.1.34"/>
    </reaction>
    <physiologicalReaction direction="right-to-left" evidence="12">
        <dbReference type="Rhea" id="RHEA:15991"/>
    </physiologicalReaction>
</comment>
<comment type="similarity">
    <text evidence="3 13">Belongs to the HMG-CoA reductase family.</text>
</comment>
<dbReference type="NCBIfam" id="TIGR00533">
    <property type="entry name" value="HMG_CoA_R_NADP"/>
    <property type="match status" value="1"/>
</dbReference>
<dbReference type="SUPFAM" id="SSF56542">
    <property type="entry name" value="Substrate-binding domain of HMG-CoA reductase"/>
    <property type="match status" value="1"/>
</dbReference>
<dbReference type="InterPro" id="IPR023076">
    <property type="entry name" value="HMG_CoA_Rdtase_CS"/>
</dbReference>
<dbReference type="EnsemblMetazoa" id="XM_008206581">
    <property type="protein sequence ID" value="XP_008204803"/>
    <property type="gene ID" value="LOC100117068"/>
</dbReference>
<dbReference type="Gene3D" id="1.10.3270.10">
    <property type="entry name" value="HMGR, N-terminal domain"/>
    <property type="match status" value="1"/>
</dbReference>
<dbReference type="OMA" id="DCHIAMD"/>
<evidence type="ECO:0000259" key="14">
    <source>
        <dbReference type="PROSITE" id="PS50156"/>
    </source>
</evidence>
<feature type="transmembrane region" description="Helical" evidence="13">
    <location>
        <begin position="100"/>
        <end position="123"/>
    </location>
</feature>
<evidence type="ECO:0000256" key="13">
    <source>
        <dbReference type="RuleBase" id="RU361219"/>
    </source>
</evidence>
<feature type="transmembrane region" description="Helical" evidence="13">
    <location>
        <begin position="174"/>
        <end position="194"/>
    </location>
</feature>
<dbReference type="AlphaFoldDB" id="A0A7M7H3V4"/>
<dbReference type="GO" id="GO:0004420">
    <property type="term" value="F:hydroxymethylglutaryl-CoA reductase (NADPH) activity"/>
    <property type="evidence" value="ECO:0007669"/>
    <property type="project" value="UniProtKB-EC"/>
</dbReference>
<keyword evidence="8 13" id="KW-0560">Oxidoreductase</keyword>
<comment type="pathway">
    <text evidence="2 13">Metabolic intermediate biosynthesis; (R)-mevalonate biosynthesis; (R)-mevalonate from acetyl-CoA: step 3/3.</text>
</comment>
<dbReference type="KEGG" id="nvi:100117068"/>
<dbReference type="GO" id="GO:0050661">
    <property type="term" value="F:NADP binding"/>
    <property type="evidence" value="ECO:0007669"/>
    <property type="project" value="InterPro"/>
</dbReference>
<dbReference type="NCBIfam" id="TIGR00920">
    <property type="entry name" value="2A060605"/>
    <property type="match status" value="1"/>
</dbReference>
<evidence type="ECO:0000256" key="6">
    <source>
        <dbReference type="ARBA" id="ARBA00022857"/>
    </source>
</evidence>